<dbReference type="PANTHER" id="PTHR34581:SF2">
    <property type="entry name" value="PTS SYSTEM N,N'-DIACETYLCHITOBIOSE-SPECIFIC EIIB COMPONENT"/>
    <property type="match status" value="1"/>
</dbReference>
<dbReference type="EMBL" id="BFBY01000013">
    <property type="protein sequence ID" value="GBG05421.1"/>
    <property type="molecule type" value="Genomic_DNA"/>
</dbReference>
<dbReference type="PROSITE" id="PS51100">
    <property type="entry name" value="PTS_EIIB_TYPE_3"/>
    <property type="match status" value="1"/>
</dbReference>
<organism evidence="10 11">
    <name type="scientific">Lactobacillus rodentium</name>
    <dbReference type="NCBI Taxonomy" id="947835"/>
    <lineage>
        <taxon>Bacteria</taxon>
        <taxon>Bacillati</taxon>
        <taxon>Bacillota</taxon>
        <taxon>Bacilli</taxon>
        <taxon>Lactobacillales</taxon>
        <taxon>Lactobacillaceae</taxon>
        <taxon>Lactobacillus</taxon>
    </lineage>
</organism>
<dbReference type="InterPro" id="IPR051819">
    <property type="entry name" value="PTS_sugar-specific_EIIB"/>
</dbReference>
<evidence type="ECO:0000256" key="8">
    <source>
        <dbReference type="SAM" id="SignalP"/>
    </source>
</evidence>
<keyword evidence="1" id="KW-0813">Transport</keyword>
<feature type="domain" description="PTS EIIB type-3" evidence="9">
    <location>
        <begin position="3"/>
        <end position="106"/>
    </location>
</feature>
<keyword evidence="4" id="KW-0808">Transferase</keyword>
<keyword evidence="2" id="KW-0597">Phosphoprotein</keyword>
<dbReference type="GO" id="GO:0016301">
    <property type="term" value="F:kinase activity"/>
    <property type="evidence" value="ECO:0007669"/>
    <property type="project" value="UniProtKB-KW"/>
</dbReference>
<evidence type="ECO:0000259" key="9">
    <source>
        <dbReference type="PROSITE" id="PS51100"/>
    </source>
</evidence>
<feature type="chain" id="PRO_5016380442" evidence="8">
    <location>
        <begin position="27"/>
        <end position="106"/>
    </location>
</feature>
<gene>
    <name evidence="10" type="primary">celA</name>
    <name evidence="10" type="ORF">LrDSM24759_13350</name>
</gene>
<feature type="signal peptide" evidence="8">
    <location>
        <begin position="1"/>
        <end position="26"/>
    </location>
</feature>
<keyword evidence="5" id="KW-0598">Phosphotransferase system</keyword>
<dbReference type="Gene3D" id="3.40.50.2300">
    <property type="match status" value="1"/>
</dbReference>
<keyword evidence="3" id="KW-0762">Sugar transport</keyword>
<dbReference type="AlphaFoldDB" id="A0A2Z6T8U3"/>
<dbReference type="InterPro" id="IPR003501">
    <property type="entry name" value="PTS_EIIB_2/3"/>
</dbReference>
<reference evidence="11" key="1">
    <citation type="submission" date="2018-03" db="EMBL/GenBank/DDBJ databases">
        <title>New taxa in the Lactobacillus gasseri group.</title>
        <authorList>
            <person name="Tanizawa Y."/>
            <person name="Tohno M."/>
            <person name="Endo A."/>
            <person name="Arita M."/>
        </authorList>
    </citation>
    <scope>NUCLEOTIDE SEQUENCE [LARGE SCALE GENOMIC DNA]</scope>
    <source>
        <strain evidence="11">DSM 24759</strain>
    </source>
</reference>
<sequence>MAKKIIMIACVSGLSSALLVSKMKQAAQKNNKDYQIITGSISEIETQLPTIQPDVLLLGPQIQYLKEEVQKKTSTANIPVAVINMQDYAMMDGEKVLAQAESLLNN</sequence>
<comment type="caution">
    <text evidence="10">The sequence shown here is derived from an EMBL/GenBank/DDBJ whole genome shotgun (WGS) entry which is preliminary data.</text>
</comment>
<dbReference type="Proteomes" id="UP000257317">
    <property type="component" value="Unassembled WGS sequence"/>
</dbReference>
<evidence type="ECO:0000313" key="10">
    <source>
        <dbReference type="EMBL" id="GBG05421.1"/>
    </source>
</evidence>
<evidence type="ECO:0000256" key="2">
    <source>
        <dbReference type="ARBA" id="ARBA00022553"/>
    </source>
</evidence>
<accession>A0A2Z6T8U3</accession>
<evidence type="ECO:0000256" key="7">
    <source>
        <dbReference type="PROSITE-ProRule" id="PRU00423"/>
    </source>
</evidence>
<evidence type="ECO:0000256" key="6">
    <source>
        <dbReference type="ARBA" id="ARBA00022777"/>
    </source>
</evidence>
<name>A0A2Z6T8U3_9LACO</name>
<dbReference type="OrthoDB" id="9808134at2"/>
<dbReference type="InterPro" id="IPR036095">
    <property type="entry name" value="PTS_EIIB-like_sf"/>
</dbReference>
<evidence type="ECO:0000256" key="4">
    <source>
        <dbReference type="ARBA" id="ARBA00022679"/>
    </source>
</evidence>
<protein>
    <submittedName>
        <fullName evidence="10">Cellobiose-specific PTS system IIB component</fullName>
    </submittedName>
</protein>
<keyword evidence="11" id="KW-1185">Reference proteome</keyword>
<dbReference type="SUPFAM" id="SSF52794">
    <property type="entry name" value="PTS system IIB component-like"/>
    <property type="match status" value="1"/>
</dbReference>
<dbReference type="PANTHER" id="PTHR34581">
    <property type="entry name" value="PTS SYSTEM N,N'-DIACETYLCHITOBIOSE-SPECIFIC EIIB COMPONENT"/>
    <property type="match status" value="1"/>
</dbReference>
<evidence type="ECO:0000313" key="11">
    <source>
        <dbReference type="Proteomes" id="UP000257317"/>
    </source>
</evidence>
<dbReference type="Pfam" id="PF02302">
    <property type="entry name" value="PTS_IIB"/>
    <property type="match status" value="1"/>
</dbReference>
<keyword evidence="6" id="KW-0418">Kinase</keyword>
<dbReference type="GO" id="GO:0008982">
    <property type="term" value="F:protein-N(PI)-phosphohistidine-sugar phosphotransferase activity"/>
    <property type="evidence" value="ECO:0007669"/>
    <property type="project" value="InterPro"/>
</dbReference>
<evidence type="ECO:0000256" key="1">
    <source>
        <dbReference type="ARBA" id="ARBA00022448"/>
    </source>
</evidence>
<evidence type="ECO:0000256" key="5">
    <source>
        <dbReference type="ARBA" id="ARBA00022683"/>
    </source>
</evidence>
<proteinExistence type="predicted"/>
<feature type="modified residue" description="Phosphocysteine; by EIIA" evidence="7">
    <location>
        <position position="10"/>
    </location>
</feature>
<dbReference type="RefSeq" id="WP_117118748.1">
    <property type="nucleotide sequence ID" value="NZ_BFBY01000013.1"/>
</dbReference>
<keyword evidence="8" id="KW-0732">Signal</keyword>
<dbReference type="CDD" id="cd05564">
    <property type="entry name" value="PTS_IIB_chitobiose_lichenan"/>
    <property type="match status" value="1"/>
</dbReference>
<evidence type="ECO:0000256" key="3">
    <source>
        <dbReference type="ARBA" id="ARBA00022597"/>
    </source>
</evidence>
<dbReference type="GO" id="GO:0009401">
    <property type="term" value="P:phosphoenolpyruvate-dependent sugar phosphotransferase system"/>
    <property type="evidence" value="ECO:0007669"/>
    <property type="project" value="UniProtKB-KW"/>
</dbReference>
<dbReference type="InterPro" id="IPR013012">
    <property type="entry name" value="PTS_EIIB_3"/>
</dbReference>